<dbReference type="InterPro" id="IPR013382">
    <property type="entry name" value="CRISPR-assoc_prot_Cse2"/>
</dbReference>
<protein>
    <submittedName>
        <fullName evidence="2">Type I-E CRISPR-associated protein Cse2/CasB</fullName>
    </submittedName>
</protein>
<evidence type="ECO:0000313" key="3">
    <source>
        <dbReference type="Proteomes" id="UP000509303"/>
    </source>
</evidence>
<dbReference type="CDD" id="cd09731">
    <property type="entry name" value="Cse2_I-E"/>
    <property type="match status" value="1"/>
</dbReference>
<feature type="region of interest" description="Disordered" evidence="1">
    <location>
        <begin position="1"/>
        <end position="24"/>
    </location>
</feature>
<dbReference type="Proteomes" id="UP000509303">
    <property type="component" value="Chromosome"/>
</dbReference>
<dbReference type="InterPro" id="IPR038287">
    <property type="entry name" value="Cse2_sf"/>
</dbReference>
<dbReference type="NCBIfam" id="TIGR02548">
    <property type="entry name" value="casB_cse2"/>
    <property type="match status" value="1"/>
</dbReference>
<feature type="compositionally biased region" description="Pro residues" evidence="1">
    <location>
        <begin position="1"/>
        <end position="22"/>
    </location>
</feature>
<proteinExistence type="predicted"/>
<evidence type="ECO:0000313" key="2">
    <source>
        <dbReference type="EMBL" id="QKW54634.1"/>
    </source>
</evidence>
<dbReference type="AlphaFoldDB" id="A0A7H8NJ94"/>
<name>A0A7H8NJ94_9ACTN</name>
<dbReference type="Gene3D" id="1.10.520.40">
    <property type="entry name" value="CRISPR-associated protein Cse2"/>
    <property type="match status" value="1"/>
</dbReference>
<dbReference type="EMBL" id="CP054929">
    <property type="protein sequence ID" value="QKW54634.1"/>
    <property type="molecule type" value="Genomic_DNA"/>
</dbReference>
<keyword evidence="3" id="KW-1185">Reference proteome</keyword>
<gene>
    <name evidence="2" type="primary">casB</name>
    <name evidence="2" type="ORF">HUT08_19445</name>
</gene>
<reference evidence="2 3" key="1">
    <citation type="submission" date="2020-06" db="EMBL/GenBank/DDBJ databases">
        <title>Genome mining for natural products.</title>
        <authorList>
            <person name="Zhang B."/>
            <person name="Shi J."/>
            <person name="Ge H."/>
        </authorList>
    </citation>
    <scope>NUCLEOTIDE SEQUENCE [LARGE SCALE GENOMIC DNA]</scope>
    <source>
        <strain evidence="2 3">NA00687</strain>
    </source>
</reference>
<organism evidence="2 3">
    <name type="scientific">Streptomyces buecherae</name>
    <dbReference type="NCBI Taxonomy" id="2763006"/>
    <lineage>
        <taxon>Bacteria</taxon>
        <taxon>Bacillati</taxon>
        <taxon>Actinomycetota</taxon>
        <taxon>Actinomycetes</taxon>
        <taxon>Kitasatosporales</taxon>
        <taxon>Streptomycetaceae</taxon>
        <taxon>Streptomyces</taxon>
    </lineage>
</organism>
<sequence>MPPQAAPNPATAPKPATAPGPGPARVTRYWHRYLDARKGSWHRFAPTGPPGEELADLRAGLGHDAGTVPAMWPYYTSPTDGEVTHALEAEHGALALYGLHQQSQQRPMHKPQVGLGSALRSLRVADRFSPEALDRRVAAAVNATSVRALLYRLRGLVPQLRAEGIALDYDRLMWDLERWTHPEQRQRVRRTWGLAYHVWKPASQDAEGAGTDGEGPARS</sequence>
<accession>A0A7H8NJ94</accession>
<evidence type="ECO:0000256" key="1">
    <source>
        <dbReference type="SAM" id="MobiDB-lite"/>
    </source>
</evidence>
<dbReference type="Pfam" id="PF09485">
    <property type="entry name" value="CRISPR_Cse2"/>
    <property type="match status" value="1"/>
</dbReference>